<sequence>MEQSDSYNVKQIISSLSHELRTPLTILSSNLQLLKDHQFKLEDELRKETFQLCEEALHSVTQFLDDIHFLNIANKGELRKKSKKFSIDHMINHILNDHHTKFYHSPRIKTEIHLEDDSFLSDELLLSKAITNLLDNAYKFSGKEVWLKLTNANKCLTIEIEDQGAGIPAREMDLIFMPFYRCDNVKMLSGSGLGLSITQQAINCLNGEIKIESTLTKGTKVKLKILSDEF</sequence>
<evidence type="ECO:0000313" key="8">
    <source>
        <dbReference type="EMBL" id="SFF30941.1"/>
    </source>
</evidence>
<dbReference type="PRINTS" id="PR00344">
    <property type="entry name" value="BCTRLSENSOR"/>
</dbReference>
<dbReference type="CDD" id="cd00082">
    <property type="entry name" value="HisKA"/>
    <property type="match status" value="1"/>
</dbReference>
<dbReference type="Gene3D" id="1.10.287.130">
    <property type="match status" value="1"/>
</dbReference>
<dbReference type="PANTHER" id="PTHR45453">
    <property type="entry name" value="PHOSPHATE REGULON SENSOR PROTEIN PHOR"/>
    <property type="match status" value="1"/>
</dbReference>
<dbReference type="InterPro" id="IPR005467">
    <property type="entry name" value="His_kinase_dom"/>
</dbReference>
<name>A0A1I2HRC8_9BACT</name>
<feature type="domain" description="Histidine kinase" evidence="7">
    <location>
        <begin position="15"/>
        <end position="229"/>
    </location>
</feature>
<dbReference type="Pfam" id="PF02518">
    <property type="entry name" value="HATPase_c"/>
    <property type="match status" value="1"/>
</dbReference>
<dbReference type="Pfam" id="PF00512">
    <property type="entry name" value="HisKA"/>
    <property type="match status" value="1"/>
</dbReference>
<accession>A0A1I2HRC8</accession>
<dbReference type="EMBL" id="FONW01000004">
    <property type="protein sequence ID" value="SFF30941.1"/>
    <property type="molecule type" value="Genomic_DNA"/>
</dbReference>
<evidence type="ECO:0000256" key="1">
    <source>
        <dbReference type="ARBA" id="ARBA00000085"/>
    </source>
</evidence>
<dbReference type="Gene3D" id="3.30.565.10">
    <property type="entry name" value="Histidine kinase-like ATPase, C-terminal domain"/>
    <property type="match status" value="1"/>
</dbReference>
<dbReference type="InterPro" id="IPR003594">
    <property type="entry name" value="HATPase_dom"/>
</dbReference>
<dbReference type="InterPro" id="IPR004358">
    <property type="entry name" value="Sig_transdc_His_kin-like_C"/>
</dbReference>
<organism evidence="8 9">
    <name type="scientific">Sunxiuqinia elliptica</name>
    <dbReference type="NCBI Taxonomy" id="655355"/>
    <lineage>
        <taxon>Bacteria</taxon>
        <taxon>Pseudomonadati</taxon>
        <taxon>Bacteroidota</taxon>
        <taxon>Bacteroidia</taxon>
        <taxon>Marinilabiliales</taxon>
        <taxon>Prolixibacteraceae</taxon>
        <taxon>Sunxiuqinia</taxon>
    </lineage>
</organism>
<dbReference type="SMART" id="SM00387">
    <property type="entry name" value="HATPase_c"/>
    <property type="match status" value="1"/>
</dbReference>
<protein>
    <recommendedName>
        <fullName evidence="2">histidine kinase</fullName>
        <ecNumber evidence="2">2.7.13.3</ecNumber>
    </recommendedName>
</protein>
<dbReference type="GO" id="GO:0016036">
    <property type="term" value="P:cellular response to phosphate starvation"/>
    <property type="evidence" value="ECO:0007669"/>
    <property type="project" value="TreeGrafter"/>
</dbReference>
<keyword evidence="6" id="KW-0902">Two-component regulatory system</keyword>
<dbReference type="Proteomes" id="UP000198964">
    <property type="component" value="Unassembled WGS sequence"/>
</dbReference>
<keyword evidence="9" id="KW-1185">Reference proteome</keyword>
<evidence type="ECO:0000256" key="6">
    <source>
        <dbReference type="ARBA" id="ARBA00023012"/>
    </source>
</evidence>
<keyword evidence="4" id="KW-0808">Transferase</keyword>
<evidence type="ECO:0000256" key="5">
    <source>
        <dbReference type="ARBA" id="ARBA00022777"/>
    </source>
</evidence>
<evidence type="ECO:0000256" key="4">
    <source>
        <dbReference type="ARBA" id="ARBA00022679"/>
    </source>
</evidence>
<dbReference type="AlphaFoldDB" id="A0A1I2HRC8"/>
<dbReference type="SMART" id="SM00388">
    <property type="entry name" value="HisKA"/>
    <property type="match status" value="1"/>
</dbReference>
<dbReference type="InterPro" id="IPR003661">
    <property type="entry name" value="HisK_dim/P_dom"/>
</dbReference>
<dbReference type="InterPro" id="IPR050351">
    <property type="entry name" value="BphY/WalK/GraS-like"/>
</dbReference>
<dbReference type="PANTHER" id="PTHR45453:SF1">
    <property type="entry name" value="PHOSPHATE REGULON SENSOR PROTEIN PHOR"/>
    <property type="match status" value="1"/>
</dbReference>
<dbReference type="SUPFAM" id="SSF55874">
    <property type="entry name" value="ATPase domain of HSP90 chaperone/DNA topoisomerase II/histidine kinase"/>
    <property type="match status" value="1"/>
</dbReference>
<dbReference type="STRING" id="655355.SAMN05216283_104164"/>
<dbReference type="InterPro" id="IPR036097">
    <property type="entry name" value="HisK_dim/P_sf"/>
</dbReference>
<evidence type="ECO:0000259" key="7">
    <source>
        <dbReference type="PROSITE" id="PS50109"/>
    </source>
</evidence>
<proteinExistence type="predicted"/>
<gene>
    <name evidence="8" type="ORF">SAMN05216283_104164</name>
</gene>
<keyword evidence="3" id="KW-0597">Phosphoprotein</keyword>
<keyword evidence="5 8" id="KW-0418">Kinase</keyword>
<dbReference type="InterPro" id="IPR036890">
    <property type="entry name" value="HATPase_C_sf"/>
</dbReference>
<dbReference type="GO" id="GO:0000155">
    <property type="term" value="F:phosphorelay sensor kinase activity"/>
    <property type="evidence" value="ECO:0007669"/>
    <property type="project" value="InterPro"/>
</dbReference>
<comment type="catalytic activity">
    <reaction evidence="1">
        <text>ATP + protein L-histidine = ADP + protein N-phospho-L-histidine.</text>
        <dbReference type="EC" id="2.7.13.3"/>
    </reaction>
</comment>
<dbReference type="CDD" id="cd00075">
    <property type="entry name" value="HATPase"/>
    <property type="match status" value="1"/>
</dbReference>
<reference evidence="8 9" key="1">
    <citation type="submission" date="2016-10" db="EMBL/GenBank/DDBJ databases">
        <authorList>
            <person name="de Groot N.N."/>
        </authorList>
    </citation>
    <scope>NUCLEOTIDE SEQUENCE [LARGE SCALE GENOMIC DNA]</scope>
    <source>
        <strain evidence="8 9">CGMCC 1.9156</strain>
    </source>
</reference>
<evidence type="ECO:0000256" key="2">
    <source>
        <dbReference type="ARBA" id="ARBA00012438"/>
    </source>
</evidence>
<dbReference type="EC" id="2.7.13.3" evidence="2"/>
<evidence type="ECO:0000256" key="3">
    <source>
        <dbReference type="ARBA" id="ARBA00022553"/>
    </source>
</evidence>
<dbReference type="SUPFAM" id="SSF47384">
    <property type="entry name" value="Homodimeric domain of signal transducing histidine kinase"/>
    <property type="match status" value="1"/>
</dbReference>
<dbReference type="GO" id="GO:0004721">
    <property type="term" value="F:phosphoprotein phosphatase activity"/>
    <property type="evidence" value="ECO:0007669"/>
    <property type="project" value="TreeGrafter"/>
</dbReference>
<evidence type="ECO:0000313" key="9">
    <source>
        <dbReference type="Proteomes" id="UP000198964"/>
    </source>
</evidence>
<dbReference type="PROSITE" id="PS50109">
    <property type="entry name" value="HIS_KIN"/>
    <property type="match status" value="1"/>
</dbReference>
<dbReference type="GO" id="GO:0005886">
    <property type="term" value="C:plasma membrane"/>
    <property type="evidence" value="ECO:0007669"/>
    <property type="project" value="TreeGrafter"/>
</dbReference>
<dbReference type="RefSeq" id="WP_139218260.1">
    <property type="nucleotide sequence ID" value="NZ_FONW01000004.1"/>
</dbReference>